<dbReference type="Proteomes" id="UP001174210">
    <property type="component" value="Unassembled WGS sequence"/>
</dbReference>
<evidence type="ECO:0000313" key="1">
    <source>
        <dbReference type="EMBL" id="MDN4596580.1"/>
    </source>
</evidence>
<gene>
    <name evidence="1" type="ORF">P5G59_05465</name>
</gene>
<dbReference type="RefSeq" id="WP_301216760.1">
    <property type="nucleotide sequence ID" value="NZ_JAROCB010000001.1"/>
</dbReference>
<keyword evidence="2" id="KW-1185">Reference proteome</keyword>
<dbReference type="EMBL" id="JAROCB010000001">
    <property type="protein sequence ID" value="MDN4596580.1"/>
    <property type="molecule type" value="Genomic_DNA"/>
</dbReference>
<name>A0ABT8IUW4_9MICO</name>
<sequence>MFGRRRHVAVVPAAPVPQLTDAQILELVHGKVAELIGEDGEWTVVRRAQDDTDTIFHSILAQSVSVGIAAAIAEARRRLESGESLSEPQHLAAAVEDAPISPAQEQPAAHVAVETPAVATVAAAEAPAAAVETAPAAEAEPAAFGWEPAPITQWTDLRKPVTGEFPLVSHRSAA</sequence>
<proteinExistence type="predicted"/>
<protein>
    <submittedName>
        <fullName evidence="1">Uncharacterized protein</fullName>
    </submittedName>
</protein>
<evidence type="ECO:0000313" key="2">
    <source>
        <dbReference type="Proteomes" id="UP001174210"/>
    </source>
</evidence>
<accession>A0ABT8IUW4</accession>
<comment type="caution">
    <text evidence="1">The sequence shown here is derived from an EMBL/GenBank/DDBJ whole genome shotgun (WGS) entry which is preliminary data.</text>
</comment>
<organism evidence="1 2">
    <name type="scientific">Leifsonia virtsii</name>
    <dbReference type="NCBI Taxonomy" id="3035915"/>
    <lineage>
        <taxon>Bacteria</taxon>
        <taxon>Bacillati</taxon>
        <taxon>Actinomycetota</taxon>
        <taxon>Actinomycetes</taxon>
        <taxon>Micrococcales</taxon>
        <taxon>Microbacteriaceae</taxon>
        <taxon>Leifsonia</taxon>
    </lineage>
</organism>
<reference evidence="1" key="1">
    <citation type="submission" date="2023-03" db="EMBL/GenBank/DDBJ databases">
        <title>MT1 and MT2 Draft Genomes of Novel Species.</title>
        <authorList>
            <person name="Venkateswaran K."/>
        </authorList>
    </citation>
    <scope>NUCLEOTIDE SEQUENCE</scope>
    <source>
        <strain evidence="1">F6_8S_P_1A</strain>
    </source>
</reference>